<feature type="transmembrane region" description="Helical" evidence="5">
    <location>
        <begin position="37"/>
        <end position="58"/>
    </location>
</feature>
<dbReference type="RefSeq" id="WP_118844028.1">
    <property type="nucleotide sequence ID" value="NZ_CP032090.1"/>
</dbReference>
<keyword evidence="3 5" id="KW-1133">Transmembrane helix</keyword>
<evidence type="ECO:0000256" key="1">
    <source>
        <dbReference type="ARBA" id="ARBA00004127"/>
    </source>
</evidence>
<keyword evidence="4 5" id="KW-0472">Membrane</keyword>
<evidence type="ECO:0000313" key="7">
    <source>
        <dbReference type="Proteomes" id="UP000264605"/>
    </source>
</evidence>
<dbReference type="GO" id="GO:0012505">
    <property type="term" value="C:endomembrane system"/>
    <property type="evidence" value="ECO:0007669"/>
    <property type="project" value="UniProtKB-SubCell"/>
</dbReference>
<dbReference type="EMBL" id="CP032090">
    <property type="protein sequence ID" value="AXV64438.1"/>
    <property type="molecule type" value="Genomic_DNA"/>
</dbReference>
<feature type="transmembrane region" description="Helical" evidence="5">
    <location>
        <begin position="92"/>
        <end position="122"/>
    </location>
</feature>
<dbReference type="GO" id="GO:0016740">
    <property type="term" value="F:transferase activity"/>
    <property type="evidence" value="ECO:0007669"/>
    <property type="project" value="UniProtKB-ARBA"/>
</dbReference>
<name>A0AAD0RYG9_9GAMM</name>
<protein>
    <submittedName>
        <fullName evidence="6">Isoprenylcysteine carboxylmethyltransferase family protein</fullName>
    </submittedName>
</protein>
<gene>
    <name evidence="6" type="ORF">D0907_03645</name>
</gene>
<dbReference type="PANTHER" id="PTHR12714:SF24">
    <property type="entry name" value="SLR1182 PROTEIN"/>
    <property type="match status" value="1"/>
</dbReference>
<dbReference type="Proteomes" id="UP000264605">
    <property type="component" value="Chromosome"/>
</dbReference>
<reference evidence="6 7" key="1">
    <citation type="submission" date="2018-08" db="EMBL/GenBank/DDBJ databases">
        <title>Draft genome sequence of Pseudoalteromonas donghaensis HJ51.</title>
        <authorList>
            <person name="Oh J."/>
            <person name="Roh D."/>
        </authorList>
    </citation>
    <scope>NUCLEOTIDE SEQUENCE [LARGE SCALE GENOMIC DNA]</scope>
    <source>
        <strain evidence="6 7">HJ51</strain>
    </source>
</reference>
<accession>A0AAD0RYG9</accession>
<dbReference type="Gene3D" id="1.20.120.1630">
    <property type="match status" value="1"/>
</dbReference>
<sequence>MDKLELTVPPIIQVVIFAAIMWMLADVLAPFSMTLAVLLPVAVITALIGVAFSLWGVYEFHSAGTTVDPRLPEESASLVTHGAYKVSRNPMYVGFLLILIGWGIYLGNIVNIMLPVVFVLYMNRFQIVPEERYMQQKFGHEYSEYKKAVRRWI</sequence>
<dbReference type="InterPro" id="IPR007318">
    <property type="entry name" value="Phopholipid_MeTrfase"/>
</dbReference>
<dbReference type="GeneID" id="99504541"/>
<dbReference type="PANTHER" id="PTHR12714">
    <property type="entry name" value="PROTEIN-S ISOPRENYLCYSTEINE O-METHYLTRANSFERASE"/>
    <property type="match status" value="1"/>
</dbReference>
<dbReference type="AlphaFoldDB" id="A0AAD0RYG9"/>
<feature type="transmembrane region" description="Helical" evidence="5">
    <location>
        <begin position="6"/>
        <end position="25"/>
    </location>
</feature>
<evidence type="ECO:0000256" key="5">
    <source>
        <dbReference type="SAM" id="Phobius"/>
    </source>
</evidence>
<organism evidence="6 7">
    <name type="scientific">Pseudoalteromonas lipolytica</name>
    <dbReference type="NCBI Taxonomy" id="570156"/>
    <lineage>
        <taxon>Bacteria</taxon>
        <taxon>Pseudomonadati</taxon>
        <taxon>Pseudomonadota</taxon>
        <taxon>Gammaproteobacteria</taxon>
        <taxon>Alteromonadales</taxon>
        <taxon>Pseudoalteromonadaceae</taxon>
        <taxon>Pseudoalteromonas</taxon>
    </lineage>
</organism>
<keyword evidence="2 5" id="KW-0812">Transmembrane</keyword>
<evidence type="ECO:0000256" key="2">
    <source>
        <dbReference type="ARBA" id="ARBA00022692"/>
    </source>
</evidence>
<comment type="subcellular location">
    <subcellularLocation>
        <location evidence="1">Endomembrane system</location>
        <topology evidence="1">Multi-pass membrane protein</topology>
    </subcellularLocation>
</comment>
<proteinExistence type="predicted"/>
<dbReference type="Pfam" id="PF04191">
    <property type="entry name" value="PEMT"/>
    <property type="match status" value="1"/>
</dbReference>
<dbReference type="KEGG" id="pdj:D0907_03645"/>
<evidence type="ECO:0000313" key="6">
    <source>
        <dbReference type="EMBL" id="AXV64438.1"/>
    </source>
</evidence>
<evidence type="ECO:0000256" key="4">
    <source>
        <dbReference type="ARBA" id="ARBA00023136"/>
    </source>
</evidence>
<evidence type="ECO:0000256" key="3">
    <source>
        <dbReference type="ARBA" id="ARBA00022989"/>
    </source>
</evidence>